<sequence>MHNVFLSLVQMMPDSRNQGVVYLLVGQVRRGIGALNKHLGDGAFEAGDTSTRADCSLVPALWMCSGSLPRLGAPNPLEGHDRVTAYWASIQ</sequence>
<dbReference type="PROSITE" id="PS50405">
    <property type="entry name" value="GST_CTER"/>
    <property type="match status" value="1"/>
</dbReference>
<comment type="caution">
    <text evidence="2">The sequence shown here is derived from an EMBL/GenBank/DDBJ whole genome shotgun (WGS) entry which is preliminary data.</text>
</comment>
<name>A0A2A5WWW2_9GAMM</name>
<dbReference type="Proteomes" id="UP000219327">
    <property type="component" value="Unassembled WGS sequence"/>
</dbReference>
<protein>
    <recommendedName>
        <fullName evidence="1">GST C-terminal domain-containing protein</fullName>
    </recommendedName>
</protein>
<accession>A0A2A5WWW2</accession>
<evidence type="ECO:0000259" key="1">
    <source>
        <dbReference type="PROSITE" id="PS50405"/>
    </source>
</evidence>
<reference evidence="2 3" key="1">
    <citation type="submission" date="2017-08" db="EMBL/GenBank/DDBJ databases">
        <title>Fine stratification of microbial communities through a metagenomic profile of the photic zone.</title>
        <authorList>
            <person name="Haro-Moreno J.M."/>
            <person name="Lopez-Perez M."/>
            <person name="De La Torre J."/>
            <person name="Picazo A."/>
            <person name="Camacho A."/>
            <person name="Rodriguez-Valera F."/>
        </authorList>
    </citation>
    <scope>NUCLEOTIDE SEQUENCE [LARGE SCALE GENOMIC DNA]</scope>
    <source>
        <strain evidence="2">MED-G24</strain>
    </source>
</reference>
<evidence type="ECO:0000313" key="2">
    <source>
        <dbReference type="EMBL" id="PDH40717.1"/>
    </source>
</evidence>
<dbReference type="InterPro" id="IPR036282">
    <property type="entry name" value="Glutathione-S-Trfase_C_sf"/>
</dbReference>
<proteinExistence type="predicted"/>
<gene>
    <name evidence="2" type="ORF">CNE99_03065</name>
</gene>
<dbReference type="EMBL" id="NTKD01000009">
    <property type="protein sequence ID" value="PDH40717.1"/>
    <property type="molecule type" value="Genomic_DNA"/>
</dbReference>
<dbReference type="InterPro" id="IPR010987">
    <property type="entry name" value="Glutathione-S-Trfase_C-like"/>
</dbReference>
<dbReference type="AlphaFoldDB" id="A0A2A5WWW2"/>
<feature type="domain" description="GST C-terminal" evidence="1">
    <location>
        <begin position="1"/>
        <end position="91"/>
    </location>
</feature>
<organism evidence="2 3">
    <name type="scientific">OM182 bacterium MED-G24</name>
    <dbReference type="NCBI Taxonomy" id="1986255"/>
    <lineage>
        <taxon>Bacteria</taxon>
        <taxon>Pseudomonadati</taxon>
        <taxon>Pseudomonadota</taxon>
        <taxon>Gammaproteobacteria</taxon>
        <taxon>OMG group</taxon>
        <taxon>OM182 clade</taxon>
    </lineage>
</organism>
<dbReference type="Gene3D" id="1.20.1050.10">
    <property type="match status" value="1"/>
</dbReference>
<evidence type="ECO:0000313" key="3">
    <source>
        <dbReference type="Proteomes" id="UP000219327"/>
    </source>
</evidence>
<dbReference type="SUPFAM" id="SSF47616">
    <property type="entry name" value="GST C-terminal domain-like"/>
    <property type="match status" value="1"/>
</dbReference>
<dbReference type="CDD" id="cd00299">
    <property type="entry name" value="GST_C_family"/>
    <property type="match status" value="1"/>
</dbReference>
<dbReference type="Pfam" id="PF13410">
    <property type="entry name" value="GST_C_2"/>
    <property type="match status" value="1"/>
</dbReference>